<dbReference type="GO" id="GO:0009867">
    <property type="term" value="P:jasmonic acid mediated signaling pathway"/>
    <property type="evidence" value="ECO:0007669"/>
    <property type="project" value="UniProtKB-ARBA"/>
</dbReference>
<reference evidence="5" key="1">
    <citation type="journal article" date="2017" name="Gigascience">
        <title>The genome draft of coconut (Cocos nucifera).</title>
        <authorList>
            <person name="Xiao Y."/>
            <person name="Xu P."/>
            <person name="Fan H."/>
            <person name="Baudouin L."/>
            <person name="Xia W."/>
            <person name="Bocs S."/>
            <person name="Xu J."/>
            <person name="Li Q."/>
            <person name="Guo A."/>
            <person name="Zhou L."/>
            <person name="Li J."/>
            <person name="Wu Y."/>
            <person name="Ma Z."/>
            <person name="Armero A."/>
            <person name="Issali A.E."/>
            <person name="Liu N."/>
            <person name="Peng M."/>
            <person name="Yang Y."/>
        </authorList>
    </citation>
    <scope>NUCLEOTIDE SEQUENCE</scope>
    <source>
        <tissue evidence="5">Spear leaf of Hainan Tall coconut</tissue>
    </source>
</reference>
<dbReference type="InterPro" id="IPR001232">
    <property type="entry name" value="SKP1-like"/>
</dbReference>
<evidence type="ECO:0000259" key="4">
    <source>
        <dbReference type="Pfam" id="PF03931"/>
    </source>
</evidence>
<comment type="caution">
    <text evidence="5">The sequence shown here is derived from an EMBL/GenBank/DDBJ whole genome shotgun (WGS) entry which is preliminary data.</text>
</comment>
<evidence type="ECO:0000313" key="6">
    <source>
        <dbReference type="Proteomes" id="UP000797356"/>
    </source>
</evidence>
<dbReference type="GO" id="GO:0006511">
    <property type="term" value="P:ubiquitin-dependent protein catabolic process"/>
    <property type="evidence" value="ECO:0007669"/>
    <property type="project" value="InterPro"/>
</dbReference>
<keyword evidence="6" id="KW-1185">Reference proteome</keyword>
<accession>A0A8K0N819</accession>
<evidence type="ECO:0000256" key="2">
    <source>
        <dbReference type="ARBA" id="ARBA00009993"/>
    </source>
</evidence>
<dbReference type="GO" id="GO:0016567">
    <property type="term" value="P:protein ubiquitination"/>
    <property type="evidence" value="ECO:0007669"/>
    <property type="project" value="UniProtKB-UniPathway"/>
</dbReference>
<dbReference type="Proteomes" id="UP000797356">
    <property type="component" value="Chromosome 10"/>
</dbReference>
<dbReference type="SUPFAM" id="SSF54695">
    <property type="entry name" value="POZ domain"/>
    <property type="match status" value="1"/>
</dbReference>
<evidence type="ECO:0000256" key="1">
    <source>
        <dbReference type="ARBA" id="ARBA00004906"/>
    </source>
</evidence>
<dbReference type="AlphaFoldDB" id="A0A8K0N819"/>
<dbReference type="Gene3D" id="3.30.710.10">
    <property type="entry name" value="Potassium Channel Kv1.1, Chain A"/>
    <property type="match status" value="1"/>
</dbReference>
<comment type="pathway">
    <text evidence="1">Protein modification; protein ubiquitination.</text>
</comment>
<organism evidence="5 6">
    <name type="scientific">Cocos nucifera</name>
    <name type="common">Coconut palm</name>
    <dbReference type="NCBI Taxonomy" id="13894"/>
    <lineage>
        <taxon>Eukaryota</taxon>
        <taxon>Viridiplantae</taxon>
        <taxon>Streptophyta</taxon>
        <taxon>Embryophyta</taxon>
        <taxon>Tracheophyta</taxon>
        <taxon>Spermatophyta</taxon>
        <taxon>Magnoliopsida</taxon>
        <taxon>Liliopsida</taxon>
        <taxon>Arecaceae</taxon>
        <taxon>Arecoideae</taxon>
        <taxon>Cocoseae</taxon>
        <taxon>Attaleinae</taxon>
        <taxon>Cocos</taxon>
    </lineage>
</organism>
<evidence type="ECO:0000256" key="3">
    <source>
        <dbReference type="ARBA" id="ARBA00022786"/>
    </source>
</evidence>
<gene>
    <name evidence="5" type="ORF">COCNU_10G001800</name>
</gene>
<protein>
    <submittedName>
        <fullName evidence="5">SKP1-like protein 1A</fullName>
    </submittedName>
</protein>
<dbReference type="PANTHER" id="PTHR11165">
    <property type="entry name" value="SKP1"/>
    <property type="match status" value="1"/>
</dbReference>
<dbReference type="SMART" id="SM00512">
    <property type="entry name" value="Skp1"/>
    <property type="match status" value="1"/>
</dbReference>
<sequence length="99" mass="11034">MATVGEDAKKIMLRSCDAKEFEVDEAVAKQLEMFAKMIKDGCPEGGIPLLNITNKALDVVLEYCKKHTDFATTEEEIAAWDADYINVGQDILYDVIMVT</sequence>
<keyword evidence="3" id="KW-0833">Ubl conjugation pathway</keyword>
<dbReference type="InterPro" id="IPR011333">
    <property type="entry name" value="SKP1/BTB/POZ_sf"/>
</dbReference>
<reference evidence="5" key="2">
    <citation type="submission" date="2019-07" db="EMBL/GenBank/DDBJ databases">
        <authorList>
            <person name="Yang Y."/>
            <person name="Bocs S."/>
            <person name="Baudouin L."/>
        </authorList>
    </citation>
    <scope>NUCLEOTIDE SEQUENCE</scope>
    <source>
        <tissue evidence="5">Spear leaf of Hainan Tall coconut</tissue>
    </source>
</reference>
<dbReference type="InterPro" id="IPR016073">
    <property type="entry name" value="Skp1_comp_POZ"/>
</dbReference>
<dbReference type="OrthoDB" id="1903179at2759"/>
<proteinExistence type="inferred from homology"/>
<feature type="domain" description="SKP1 component POZ" evidence="4">
    <location>
        <begin position="9"/>
        <end position="68"/>
    </location>
</feature>
<dbReference type="InterPro" id="IPR016897">
    <property type="entry name" value="SKP1"/>
</dbReference>
<evidence type="ECO:0000313" key="5">
    <source>
        <dbReference type="EMBL" id="KAG1361961.1"/>
    </source>
</evidence>
<dbReference type="Pfam" id="PF03931">
    <property type="entry name" value="Skp1_POZ"/>
    <property type="match status" value="1"/>
</dbReference>
<name>A0A8K0N819_COCNU</name>
<comment type="similarity">
    <text evidence="2">Belongs to the SKP1 family.</text>
</comment>
<dbReference type="UniPathway" id="UPA00143"/>
<dbReference type="EMBL" id="CM017881">
    <property type="protein sequence ID" value="KAG1361961.1"/>
    <property type="molecule type" value="Genomic_DNA"/>
</dbReference>